<comment type="similarity">
    <text evidence="1">Belongs to the D-alanine--D-alanine ligase family.</text>
</comment>
<dbReference type="GO" id="GO:0008716">
    <property type="term" value="F:D-alanine-D-alanine ligase activity"/>
    <property type="evidence" value="ECO:0007669"/>
    <property type="project" value="InterPro"/>
</dbReference>
<dbReference type="PROSITE" id="PS50975">
    <property type="entry name" value="ATP_GRASP"/>
    <property type="match status" value="1"/>
</dbReference>
<dbReference type="Pfam" id="PF07478">
    <property type="entry name" value="Dala_Dala_lig_C"/>
    <property type="match status" value="1"/>
</dbReference>
<evidence type="ECO:0000259" key="4">
    <source>
        <dbReference type="PROSITE" id="PS50975"/>
    </source>
</evidence>
<dbReference type="Proteomes" id="UP000044602">
    <property type="component" value="Unassembled WGS sequence"/>
</dbReference>
<dbReference type="EMBL" id="CVQI01035828">
    <property type="protein sequence ID" value="CRK46608.1"/>
    <property type="molecule type" value="Genomic_DNA"/>
</dbReference>
<dbReference type="STRING" id="100787.A0A0G4NJL5"/>
<evidence type="ECO:0000313" key="7">
    <source>
        <dbReference type="Proteomes" id="UP000044602"/>
    </source>
</evidence>
<reference evidence="7 8" key="1">
    <citation type="submission" date="2015-05" db="EMBL/GenBank/DDBJ databases">
        <authorList>
            <person name="Fogelqvist Johan"/>
        </authorList>
    </citation>
    <scope>NUCLEOTIDE SEQUENCE [LARGE SCALE GENOMIC DNA]</scope>
    <source>
        <strain evidence="5">VL1</strain>
        <strain evidence="6">VL2</strain>
    </source>
</reference>
<dbReference type="Proteomes" id="UP000045706">
    <property type="component" value="Unassembled WGS sequence"/>
</dbReference>
<dbReference type="Gene3D" id="3.30.470.20">
    <property type="entry name" value="ATP-grasp fold, B domain"/>
    <property type="match status" value="1"/>
</dbReference>
<dbReference type="GO" id="GO:0046872">
    <property type="term" value="F:metal ion binding"/>
    <property type="evidence" value="ECO:0007669"/>
    <property type="project" value="InterPro"/>
</dbReference>
<evidence type="ECO:0000256" key="2">
    <source>
        <dbReference type="ARBA" id="ARBA00022598"/>
    </source>
</evidence>
<protein>
    <recommendedName>
        <fullName evidence="4">ATP-grasp domain-containing protein</fullName>
    </recommendedName>
</protein>
<dbReference type="InterPro" id="IPR011095">
    <property type="entry name" value="Dala_Dala_lig_C"/>
</dbReference>
<dbReference type="PANTHER" id="PTHR23132:SF23">
    <property type="entry name" value="D-ALANINE--D-ALANINE LIGASE B"/>
    <property type="match status" value="1"/>
</dbReference>
<sequence length="371" mass="40737">MYTKRSMQTDNEQQTKPHVAVLYQNTEPPVIDGTRKPMKPGGYQDSGADIAYTLCLSDEVEVITPSSNPVLEQHAGWCFPDTEEGILQAIERGATHLWANTILFASHPLQVSAKVGKHQDHLRVVGQGPLLVEKYDNKDYVNDLLRRLGGFTMPRAWSLPSGPISPSDIEDCIYPLVVKPARGRGSYGVKVCKDASELVSHVESLRSEGLNLVMAEEYLSGEEATVTVMPPSLDRPDYLALPVVTRFNHQDGIAPYNGTVAVSTNSRAVVGSDDPAYEAVSRECENVARVLGVTGPIRIDVRRYGPSDPRFVIFDVNMKPNMTGPGRPGREDQACLSLLAAGGLGWDYQRLLKEILGTAVLLRKHRSLHPL</sequence>
<dbReference type="Gene3D" id="3.30.1490.20">
    <property type="entry name" value="ATP-grasp fold, A domain"/>
    <property type="match status" value="1"/>
</dbReference>
<evidence type="ECO:0000256" key="3">
    <source>
        <dbReference type="PROSITE-ProRule" id="PRU00409"/>
    </source>
</evidence>
<evidence type="ECO:0000256" key="1">
    <source>
        <dbReference type="ARBA" id="ARBA00010871"/>
    </source>
</evidence>
<evidence type="ECO:0000313" key="5">
    <source>
        <dbReference type="EMBL" id="CRK10557.1"/>
    </source>
</evidence>
<gene>
    <name evidence="5" type="ORF">BN1708_009946</name>
    <name evidence="6" type="ORF">BN1723_007166</name>
</gene>
<evidence type="ECO:0000313" key="8">
    <source>
        <dbReference type="Proteomes" id="UP000045706"/>
    </source>
</evidence>
<dbReference type="GO" id="GO:0005524">
    <property type="term" value="F:ATP binding"/>
    <property type="evidence" value="ECO:0007669"/>
    <property type="project" value="UniProtKB-UniRule"/>
</dbReference>
<evidence type="ECO:0000313" key="6">
    <source>
        <dbReference type="EMBL" id="CRK46608.1"/>
    </source>
</evidence>
<name>A0A0G4NJL5_VERLO</name>
<dbReference type="AlphaFoldDB" id="A0A0G4NJL5"/>
<keyword evidence="2" id="KW-0436">Ligase</keyword>
<organism evidence="6 8">
    <name type="scientific">Verticillium longisporum</name>
    <name type="common">Verticillium dahliae var. longisporum</name>
    <dbReference type="NCBI Taxonomy" id="100787"/>
    <lineage>
        <taxon>Eukaryota</taxon>
        <taxon>Fungi</taxon>
        <taxon>Dikarya</taxon>
        <taxon>Ascomycota</taxon>
        <taxon>Pezizomycotina</taxon>
        <taxon>Sordariomycetes</taxon>
        <taxon>Hypocreomycetidae</taxon>
        <taxon>Glomerellales</taxon>
        <taxon>Plectosphaerellaceae</taxon>
        <taxon>Verticillium</taxon>
    </lineage>
</organism>
<feature type="domain" description="ATP-grasp" evidence="4">
    <location>
        <begin position="142"/>
        <end position="357"/>
    </location>
</feature>
<keyword evidence="3" id="KW-0067">ATP-binding</keyword>
<dbReference type="SUPFAM" id="SSF56059">
    <property type="entry name" value="Glutathione synthetase ATP-binding domain-like"/>
    <property type="match status" value="1"/>
</dbReference>
<accession>A0A0G4NJL5</accession>
<dbReference type="InterPro" id="IPR013815">
    <property type="entry name" value="ATP_grasp_subdomain_1"/>
</dbReference>
<keyword evidence="3" id="KW-0547">Nucleotide-binding</keyword>
<dbReference type="PANTHER" id="PTHR23132">
    <property type="entry name" value="D-ALANINE--D-ALANINE LIGASE"/>
    <property type="match status" value="1"/>
</dbReference>
<dbReference type="EMBL" id="CVQH01002336">
    <property type="protein sequence ID" value="CRK10557.1"/>
    <property type="molecule type" value="Genomic_DNA"/>
</dbReference>
<keyword evidence="7" id="KW-1185">Reference proteome</keyword>
<proteinExistence type="inferred from homology"/>
<dbReference type="InterPro" id="IPR011761">
    <property type="entry name" value="ATP-grasp"/>
</dbReference>